<protein>
    <submittedName>
        <fullName evidence="1">Uncharacterized protein</fullName>
    </submittedName>
</protein>
<gene>
    <name evidence="1" type="ORF">HaLaN_01821</name>
</gene>
<dbReference type="Gene3D" id="2.170.270.10">
    <property type="entry name" value="SET domain"/>
    <property type="match status" value="1"/>
</dbReference>
<feature type="non-terminal residue" evidence="1">
    <location>
        <position position="91"/>
    </location>
</feature>
<accession>A0A699YCE5</accession>
<reference evidence="1 2" key="1">
    <citation type="submission" date="2020-02" db="EMBL/GenBank/DDBJ databases">
        <title>Draft genome sequence of Haematococcus lacustris strain NIES-144.</title>
        <authorList>
            <person name="Morimoto D."/>
            <person name="Nakagawa S."/>
            <person name="Yoshida T."/>
            <person name="Sawayama S."/>
        </authorList>
    </citation>
    <scope>NUCLEOTIDE SEQUENCE [LARGE SCALE GENOMIC DNA]</scope>
    <source>
        <strain evidence="1 2">NIES-144</strain>
    </source>
</reference>
<feature type="non-terminal residue" evidence="1">
    <location>
        <position position="1"/>
    </location>
</feature>
<dbReference type="EMBL" id="BLLF01000072">
    <property type="protein sequence ID" value="GFH07071.1"/>
    <property type="molecule type" value="Genomic_DNA"/>
</dbReference>
<dbReference type="Proteomes" id="UP000485058">
    <property type="component" value="Unassembled WGS sequence"/>
</dbReference>
<dbReference type="AlphaFoldDB" id="A0A699YCE5"/>
<proteinExistence type="predicted"/>
<keyword evidence="2" id="KW-1185">Reference proteome</keyword>
<comment type="caution">
    <text evidence="1">The sequence shown here is derived from an EMBL/GenBank/DDBJ whole genome shotgun (WGS) entry which is preliminary data.</text>
</comment>
<organism evidence="1 2">
    <name type="scientific">Haematococcus lacustris</name>
    <name type="common">Green alga</name>
    <name type="synonym">Haematococcus pluvialis</name>
    <dbReference type="NCBI Taxonomy" id="44745"/>
    <lineage>
        <taxon>Eukaryota</taxon>
        <taxon>Viridiplantae</taxon>
        <taxon>Chlorophyta</taxon>
        <taxon>core chlorophytes</taxon>
        <taxon>Chlorophyceae</taxon>
        <taxon>CS clade</taxon>
        <taxon>Chlamydomonadales</taxon>
        <taxon>Haematococcaceae</taxon>
        <taxon>Haematococcus</taxon>
    </lineage>
</organism>
<evidence type="ECO:0000313" key="1">
    <source>
        <dbReference type="EMBL" id="GFH07071.1"/>
    </source>
</evidence>
<dbReference type="InterPro" id="IPR046341">
    <property type="entry name" value="SET_dom_sf"/>
</dbReference>
<evidence type="ECO:0000313" key="2">
    <source>
        <dbReference type="Proteomes" id="UP000485058"/>
    </source>
</evidence>
<name>A0A699YCE5_HAELA</name>
<sequence>MRDTDEIGATSGGEGCRAGDVGEVVKAEAKQAAECVQDSLQCPAPPGLLLADLSGGLEPWPVPVFNEVDNAPAPDDFAYVDCLVWTPDVQA</sequence>